<proteinExistence type="predicted"/>
<dbReference type="PROSITE" id="PS51257">
    <property type="entry name" value="PROKAR_LIPOPROTEIN"/>
    <property type="match status" value="1"/>
</dbReference>
<dbReference type="RefSeq" id="WP_185119638.1">
    <property type="nucleotide sequence ID" value="NZ_JACJVQ010000006.1"/>
</dbReference>
<keyword evidence="1" id="KW-1133">Transmembrane helix</keyword>
<organism evidence="2 3">
    <name type="scientific">Cohnella thailandensis</name>
    <dbReference type="NCBI Taxonomy" id="557557"/>
    <lineage>
        <taxon>Bacteria</taxon>
        <taxon>Bacillati</taxon>
        <taxon>Bacillota</taxon>
        <taxon>Bacilli</taxon>
        <taxon>Bacillales</taxon>
        <taxon>Paenibacillaceae</taxon>
        <taxon>Cohnella</taxon>
    </lineage>
</organism>
<keyword evidence="3" id="KW-1185">Reference proteome</keyword>
<dbReference type="Proteomes" id="UP000535838">
    <property type="component" value="Unassembled WGS sequence"/>
</dbReference>
<comment type="caution">
    <text evidence="2">The sequence shown here is derived from an EMBL/GenBank/DDBJ whole genome shotgun (WGS) entry which is preliminary data.</text>
</comment>
<feature type="transmembrane region" description="Helical" evidence="1">
    <location>
        <begin position="36"/>
        <end position="59"/>
    </location>
</feature>
<evidence type="ECO:0000313" key="3">
    <source>
        <dbReference type="Proteomes" id="UP000535838"/>
    </source>
</evidence>
<evidence type="ECO:0000256" key="1">
    <source>
        <dbReference type="SAM" id="Phobius"/>
    </source>
</evidence>
<dbReference type="EMBL" id="JACJVQ010000006">
    <property type="protein sequence ID" value="MBB6634441.1"/>
    <property type="molecule type" value="Genomic_DNA"/>
</dbReference>
<gene>
    <name evidence="2" type="ORF">H7B67_09980</name>
</gene>
<keyword evidence="1" id="KW-0812">Transmembrane</keyword>
<name>A0A841T069_9BACL</name>
<protein>
    <submittedName>
        <fullName evidence="2">Uncharacterized protein</fullName>
    </submittedName>
</protein>
<sequence length="82" mass="8970">MRTFDMFRATKWIAAIVIAIGIILSCWHIRDFSDENLGLMIGIGFLVGGIQVLIIGAFAPLMQRMSEEAPPVPESAPDKPLA</sequence>
<reference evidence="2 3" key="1">
    <citation type="submission" date="2020-08" db="EMBL/GenBank/DDBJ databases">
        <title>Cohnella phylogeny.</title>
        <authorList>
            <person name="Dunlap C."/>
        </authorList>
    </citation>
    <scope>NUCLEOTIDE SEQUENCE [LARGE SCALE GENOMIC DNA]</scope>
    <source>
        <strain evidence="2 3">DSM 25241</strain>
    </source>
</reference>
<feature type="transmembrane region" description="Helical" evidence="1">
    <location>
        <begin position="12"/>
        <end position="30"/>
    </location>
</feature>
<evidence type="ECO:0000313" key="2">
    <source>
        <dbReference type="EMBL" id="MBB6634441.1"/>
    </source>
</evidence>
<dbReference type="AlphaFoldDB" id="A0A841T069"/>
<keyword evidence="1" id="KW-0472">Membrane</keyword>
<accession>A0A841T069</accession>